<evidence type="ECO:0000313" key="3">
    <source>
        <dbReference type="EMBL" id="SDE14370.1"/>
    </source>
</evidence>
<dbReference type="CDD" id="cd06193">
    <property type="entry name" value="siderophore_interacting"/>
    <property type="match status" value="1"/>
</dbReference>
<dbReference type="PANTHER" id="PTHR30157">
    <property type="entry name" value="FERRIC REDUCTASE, NADPH-DEPENDENT"/>
    <property type="match status" value="1"/>
</dbReference>
<dbReference type="PROSITE" id="PS51384">
    <property type="entry name" value="FAD_FR"/>
    <property type="match status" value="1"/>
</dbReference>
<dbReference type="Gene3D" id="3.40.50.80">
    <property type="entry name" value="Nucleotide-binding domain of ferredoxin-NADP reductase (FNR) module"/>
    <property type="match status" value="1"/>
</dbReference>
<feature type="domain" description="FAD-binding FR-type" evidence="2">
    <location>
        <begin position="112"/>
        <end position="234"/>
    </location>
</feature>
<dbReference type="InterPro" id="IPR007037">
    <property type="entry name" value="SIP_rossman_dom"/>
</dbReference>
<dbReference type="Pfam" id="PF08021">
    <property type="entry name" value="FAD_binding_9"/>
    <property type="match status" value="1"/>
</dbReference>
<comment type="similarity">
    <text evidence="1">Belongs to the SIP oxidoreductase family.</text>
</comment>
<name>A0A1G7AI16_9RHOB</name>
<evidence type="ECO:0000256" key="1">
    <source>
        <dbReference type="ARBA" id="ARBA00035644"/>
    </source>
</evidence>
<sequence>MKHSPSRDFPVTSTARFAGTLPSDLLDHVETQVREFTDRVARRETGIAVRYDASDVVLSTGAEGLSVVVSAASALHLYQMRESVAYLLDHVFPEAGAALVWEGGTPETDVPPNFHLATVRSVARVGASFLRVEMACDNIEALSVGGMHFSLILPPEGRAPVWPHIDARGRTAWPEGDDTLHRAAYTFVELDAEAGRFTFDVYEHDGGRTTEWARHATPGTQVAVMGPGGGDFPAGDVLLMAGDETALPAIRRILARSAPARRGKVLIELADAGNREDMPRPEGVEINWITRGRGESLADLLLAEPKPEADTFVWVAAEQGLVRTARAHFRKHWDLPRDRGYFSAYWSA</sequence>
<dbReference type="InterPro" id="IPR039374">
    <property type="entry name" value="SIP_fam"/>
</dbReference>
<dbReference type="InterPro" id="IPR039261">
    <property type="entry name" value="FNR_nucleotide-bd"/>
</dbReference>
<dbReference type="InterPro" id="IPR017927">
    <property type="entry name" value="FAD-bd_FR_type"/>
</dbReference>
<dbReference type="AlphaFoldDB" id="A0A1G7AI16"/>
<evidence type="ECO:0000313" key="4">
    <source>
        <dbReference type="Proteomes" id="UP000198994"/>
    </source>
</evidence>
<reference evidence="4" key="1">
    <citation type="submission" date="2016-10" db="EMBL/GenBank/DDBJ databases">
        <authorList>
            <person name="Varghese N."/>
            <person name="Submissions S."/>
        </authorList>
    </citation>
    <scope>NUCLEOTIDE SEQUENCE [LARGE SCALE GENOMIC DNA]</scope>
    <source>
        <strain evidence="4">DSM 10146</strain>
    </source>
</reference>
<dbReference type="Pfam" id="PF04954">
    <property type="entry name" value="SIP"/>
    <property type="match status" value="1"/>
</dbReference>
<organism evidence="3 4">
    <name type="scientific">Salipiger thiooxidans</name>
    <dbReference type="NCBI Taxonomy" id="282683"/>
    <lineage>
        <taxon>Bacteria</taxon>
        <taxon>Pseudomonadati</taxon>
        <taxon>Pseudomonadota</taxon>
        <taxon>Alphaproteobacteria</taxon>
        <taxon>Rhodobacterales</taxon>
        <taxon>Roseobacteraceae</taxon>
        <taxon>Salipiger</taxon>
    </lineage>
</organism>
<dbReference type="PANTHER" id="PTHR30157:SF0">
    <property type="entry name" value="NADPH-DEPENDENT FERRIC-CHELATE REDUCTASE"/>
    <property type="match status" value="1"/>
</dbReference>
<dbReference type="GO" id="GO:0016491">
    <property type="term" value="F:oxidoreductase activity"/>
    <property type="evidence" value="ECO:0007669"/>
    <property type="project" value="InterPro"/>
</dbReference>
<protein>
    <submittedName>
        <fullName evidence="3">NADPH-dependent ferric siderophore reductase, contains FAD-binding and SIP domains</fullName>
    </submittedName>
</protein>
<dbReference type="InterPro" id="IPR017938">
    <property type="entry name" value="Riboflavin_synthase-like_b-brl"/>
</dbReference>
<gene>
    <name evidence="3" type="ORF">SAMN04488105_101159</name>
</gene>
<dbReference type="InterPro" id="IPR013113">
    <property type="entry name" value="SIP_FAD-bd"/>
</dbReference>
<dbReference type="STRING" id="282683.SAMN04488105_101159"/>
<dbReference type="Gene3D" id="2.40.30.10">
    <property type="entry name" value="Translation factors"/>
    <property type="match status" value="1"/>
</dbReference>
<accession>A0A1G7AI16</accession>
<evidence type="ECO:0000259" key="2">
    <source>
        <dbReference type="PROSITE" id="PS51384"/>
    </source>
</evidence>
<dbReference type="EMBL" id="FNAV01000001">
    <property type="protein sequence ID" value="SDE14370.1"/>
    <property type="molecule type" value="Genomic_DNA"/>
</dbReference>
<dbReference type="Proteomes" id="UP000198994">
    <property type="component" value="Unassembled WGS sequence"/>
</dbReference>
<dbReference type="SUPFAM" id="SSF63380">
    <property type="entry name" value="Riboflavin synthase domain-like"/>
    <property type="match status" value="1"/>
</dbReference>
<keyword evidence="4" id="KW-1185">Reference proteome</keyword>
<proteinExistence type="inferred from homology"/>
<dbReference type="RefSeq" id="WP_165616993.1">
    <property type="nucleotide sequence ID" value="NZ_FNAV01000001.1"/>
</dbReference>